<dbReference type="PROSITE" id="PS51842">
    <property type="entry name" value="IF_ROD_2"/>
    <property type="match status" value="1"/>
</dbReference>
<feature type="compositionally biased region" description="Polar residues" evidence="7">
    <location>
        <begin position="551"/>
        <end position="567"/>
    </location>
</feature>
<protein>
    <recommendedName>
        <fullName evidence="8">IF rod domain-containing protein</fullName>
    </recommendedName>
</protein>
<sequence>MSRQVYAMRCQRGSFSSGSATLPGGCWKRAGSSLSVRKSSGGCHGSAHPGGYSSPSLVSLGGSKSISACVAGGLGPGGSLGSYRGACLGRGSLCGVGFGLGGGFGGLGSAGPAVCPRGIQEVVTNQSLLEPLDVKIDPEAQEVKQQEREQIKELNNKFASFIDEVRFLEQQNQVLQTKWQLLQQLDVSIRTPSLQPVLEGYIGNLRRQVDKFMAEKTRQEAELKTIQDSVEEYQKKYKAEINSRTNSENDFVVLKKDVDSAYVVRVDLSAKVDALQQEIEFLQVLYAAELAEVQQAVSTTNVVLSMDNNRHLDPDSILSEVKAQYKEITQRSKAEAEALYQTKYQDLQVIAGRKSDDLQVMKMEVSELNRAIQRLQAEIANLKKQSAALQDAILQAEWKGEVALKDAQDKLAEVEAALQQAKGELARLLRDYQELLGAKLSLDVEIATYHKLLEGEESRLSGEVTNSVSYAVMSSTVSTSRATSTSHATTFGFSSGDRASSRGGSALREPGVASGSASRAAGSAGASGSSQGSGPQVANSGDSDAAIGNEESGSTRNQGSSLGHRNL</sequence>
<dbReference type="PROSITE" id="PS00226">
    <property type="entry name" value="IF_ROD_1"/>
    <property type="match status" value="1"/>
</dbReference>
<dbReference type="Pfam" id="PF16208">
    <property type="entry name" value="Keratin_2_head"/>
    <property type="match status" value="1"/>
</dbReference>
<dbReference type="FunFam" id="1.20.5.170:FF:000004">
    <property type="entry name" value="Keratin, type II cytoskeletal 5"/>
    <property type="match status" value="1"/>
</dbReference>
<dbReference type="PANTHER" id="PTHR45616">
    <property type="entry name" value="GATA-TYPE DOMAIN-CONTAINING PROTEIN"/>
    <property type="match status" value="1"/>
</dbReference>
<dbReference type="GO" id="GO:0005615">
    <property type="term" value="C:extracellular space"/>
    <property type="evidence" value="ECO:0007669"/>
    <property type="project" value="TreeGrafter"/>
</dbReference>
<dbReference type="GeneTree" id="ENSGT00940000162175"/>
<evidence type="ECO:0000256" key="6">
    <source>
        <dbReference type="SAM" id="Coils"/>
    </source>
</evidence>
<keyword evidence="2 5" id="KW-0403">Intermediate filament</keyword>
<dbReference type="SMART" id="SM01391">
    <property type="entry name" value="Filament"/>
    <property type="match status" value="1"/>
</dbReference>
<keyword evidence="1" id="KW-0416">Keratin</keyword>
<feature type="coiled-coil region" evidence="6">
    <location>
        <begin position="137"/>
        <end position="171"/>
    </location>
</feature>
<organism evidence="9 10">
    <name type="scientific">Equus asinus</name>
    <name type="common">Donkey</name>
    <name type="synonym">Equus africanus asinus</name>
    <dbReference type="NCBI Taxonomy" id="9793"/>
    <lineage>
        <taxon>Eukaryota</taxon>
        <taxon>Metazoa</taxon>
        <taxon>Chordata</taxon>
        <taxon>Craniata</taxon>
        <taxon>Vertebrata</taxon>
        <taxon>Euteleostomi</taxon>
        <taxon>Mammalia</taxon>
        <taxon>Eutheria</taxon>
        <taxon>Laurasiatheria</taxon>
        <taxon>Perissodactyla</taxon>
        <taxon>Equidae</taxon>
        <taxon>Equus</taxon>
    </lineage>
</organism>
<feature type="compositionally biased region" description="Low complexity" evidence="7">
    <location>
        <begin position="513"/>
        <end position="534"/>
    </location>
</feature>
<reference evidence="9 10" key="1">
    <citation type="journal article" date="2020" name="Nat. Commun.">
        <title>Donkey genomes provide new insights into domestication and selection for coat color.</title>
        <authorList>
            <person name="Wang"/>
            <person name="C."/>
            <person name="Li"/>
            <person name="H."/>
            <person name="Guo"/>
            <person name="Y."/>
            <person name="Huang"/>
            <person name="J."/>
            <person name="Sun"/>
            <person name="Y."/>
            <person name="Min"/>
            <person name="J."/>
            <person name="Wang"/>
            <person name="J."/>
            <person name="Fang"/>
            <person name="X."/>
            <person name="Zhao"/>
            <person name="Z."/>
            <person name="Wang"/>
            <person name="S."/>
            <person name="Zhang"/>
            <person name="Y."/>
            <person name="Liu"/>
            <person name="Q."/>
            <person name="Jiang"/>
            <person name="Q."/>
            <person name="Wang"/>
            <person name="X."/>
            <person name="Guo"/>
            <person name="Y."/>
            <person name="Yang"/>
            <person name="C."/>
            <person name="Wang"/>
            <person name="Y."/>
            <person name="Tian"/>
            <person name="F."/>
            <person name="Zhuang"/>
            <person name="G."/>
            <person name="Fan"/>
            <person name="Y."/>
            <person name="Gao"/>
            <person name="Q."/>
            <person name="Li"/>
            <person name="Y."/>
            <person name="Ju"/>
            <person name="Z."/>
            <person name="Li"/>
            <person name="J."/>
            <person name="Li"/>
            <person name="R."/>
            <person name="Hou"/>
            <person name="M."/>
            <person name="Yang"/>
            <person name="G."/>
            <person name="Liu"/>
            <person name="G."/>
            <person name="Liu"/>
            <person name="W."/>
            <person name="Guo"/>
            <person name="J."/>
            <person name="Pan"/>
            <person name="S."/>
            <person name="Fan"/>
            <person name="G."/>
            <person name="Zhang"/>
            <person name="W."/>
            <person name="Zhang"/>
            <person name="R."/>
            <person name="Yu"/>
            <person name="J."/>
            <person name="Zhang"/>
            <person name="X."/>
            <person name="Yin"/>
            <person name="Q."/>
            <person name="Ji"/>
            <person name="C."/>
            <person name="Jin"/>
            <person name="Y."/>
            <person name="Yue"/>
            <person name="G."/>
            <person name="Liu"/>
            <person name="M."/>
            <person name="Xu"/>
            <person name="J."/>
            <person name="Liu"/>
            <person name="S."/>
            <person name="Jordana"/>
            <person name="J."/>
            <person name="Noce"/>
            <person name="A."/>
            <person name="Amills"/>
            <person name="M."/>
            <person name="Wu"/>
            <person name="D.D."/>
            <person name="Li"/>
            <person name="S."/>
            <person name="Zhou"/>
            <person name="X. and Zhong"/>
            <person name="J."/>
        </authorList>
    </citation>
    <scope>NUCLEOTIDE SEQUENCE [LARGE SCALE GENOMIC DNA]</scope>
</reference>
<evidence type="ECO:0000256" key="7">
    <source>
        <dbReference type="SAM" id="MobiDB-lite"/>
    </source>
</evidence>
<evidence type="ECO:0000313" key="9">
    <source>
        <dbReference type="Ensembl" id="ENSEASP00005013158.2"/>
    </source>
</evidence>
<keyword evidence="10" id="KW-1185">Reference proteome</keyword>
<feature type="coiled-coil region" evidence="6">
    <location>
        <begin position="265"/>
        <end position="292"/>
    </location>
</feature>
<dbReference type="InterPro" id="IPR032444">
    <property type="entry name" value="Keratin_2_head"/>
</dbReference>
<dbReference type="PANTHER" id="PTHR45616:SF33">
    <property type="entry name" value="KERATIN, TYPE II CYTOSKELETAL 1"/>
    <property type="match status" value="1"/>
</dbReference>
<reference evidence="9" key="2">
    <citation type="submission" date="2025-08" db="UniProtKB">
        <authorList>
            <consortium name="Ensembl"/>
        </authorList>
    </citation>
    <scope>IDENTIFICATION</scope>
</reference>
<feature type="coiled-coil region" evidence="6">
    <location>
        <begin position="358"/>
        <end position="438"/>
    </location>
</feature>
<dbReference type="SUPFAM" id="SSF64593">
    <property type="entry name" value="Intermediate filament protein, coiled coil region"/>
    <property type="match status" value="2"/>
</dbReference>
<comment type="similarity">
    <text evidence="4 5">Belongs to the intermediate filament family.</text>
</comment>
<evidence type="ECO:0000256" key="3">
    <source>
        <dbReference type="ARBA" id="ARBA00023054"/>
    </source>
</evidence>
<dbReference type="Gene3D" id="1.20.5.1160">
    <property type="entry name" value="Vasodilator-stimulated phosphoprotein"/>
    <property type="match status" value="1"/>
</dbReference>
<dbReference type="Gene3D" id="1.20.5.500">
    <property type="entry name" value="Single helix bin"/>
    <property type="match status" value="1"/>
</dbReference>
<name>A0A8C4LR83_EQUAS</name>
<dbReference type="GO" id="GO:0045095">
    <property type="term" value="C:keratin filament"/>
    <property type="evidence" value="ECO:0007669"/>
    <property type="project" value="InterPro"/>
</dbReference>
<dbReference type="PRINTS" id="PR01276">
    <property type="entry name" value="TYPE2KERATIN"/>
</dbReference>
<evidence type="ECO:0000256" key="4">
    <source>
        <dbReference type="ARBA" id="ARBA00061646"/>
    </source>
</evidence>
<dbReference type="Gene3D" id="1.20.5.170">
    <property type="match status" value="1"/>
</dbReference>
<dbReference type="InterPro" id="IPR018039">
    <property type="entry name" value="IF_conserved"/>
</dbReference>
<dbReference type="Ensembl" id="ENSEAST00005014300.2">
    <property type="protein sequence ID" value="ENSEASP00005013158.2"/>
    <property type="gene ID" value="ENSEASG00005009181.2"/>
</dbReference>
<evidence type="ECO:0000256" key="1">
    <source>
        <dbReference type="ARBA" id="ARBA00022744"/>
    </source>
</evidence>
<dbReference type="AlphaFoldDB" id="A0A8C4LR83"/>
<feature type="domain" description="IF rod" evidence="8">
    <location>
        <begin position="147"/>
        <end position="460"/>
    </location>
</feature>
<evidence type="ECO:0000256" key="5">
    <source>
        <dbReference type="RuleBase" id="RU000685"/>
    </source>
</evidence>
<dbReference type="Pfam" id="PF00038">
    <property type="entry name" value="Filament"/>
    <property type="match status" value="1"/>
</dbReference>
<dbReference type="InterPro" id="IPR039008">
    <property type="entry name" value="IF_rod_dom"/>
</dbReference>
<feature type="compositionally biased region" description="Low complexity" evidence="7">
    <location>
        <begin position="477"/>
        <end position="506"/>
    </location>
</feature>
<evidence type="ECO:0000256" key="2">
    <source>
        <dbReference type="ARBA" id="ARBA00022754"/>
    </source>
</evidence>
<proteinExistence type="inferred from homology"/>
<dbReference type="GO" id="GO:0031424">
    <property type="term" value="P:keratinization"/>
    <property type="evidence" value="ECO:0007669"/>
    <property type="project" value="TreeGrafter"/>
</dbReference>
<dbReference type="FunFam" id="1.20.5.500:FF:000001">
    <property type="entry name" value="Type II keratin 23"/>
    <property type="match status" value="1"/>
</dbReference>
<evidence type="ECO:0000259" key="8">
    <source>
        <dbReference type="PROSITE" id="PS51842"/>
    </source>
</evidence>
<feature type="coiled-coil region" evidence="6">
    <location>
        <begin position="202"/>
        <end position="236"/>
    </location>
</feature>
<feature type="region of interest" description="Disordered" evidence="7">
    <location>
        <begin position="477"/>
        <end position="567"/>
    </location>
</feature>
<evidence type="ECO:0000313" key="10">
    <source>
        <dbReference type="Proteomes" id="UP000694387"/>
    </source>
</evidence>
<accession>A0A8C4LR83</accession>
<dbReference type="FunFam" id="1.20.5.1160:FF:000001">
    <property type="entry name" value="Keratin type II"/>
    <property type="match status" value="1"/>
</dbReference>
<dbReference type="Proteomes" id="UP000694387">
    <property type="component" value="Chromosome 22"/>
</dbReference>
<reference evidence="9" key="3">
    <citation type="submission" date="2025-09" db="UniProtKB">
        <authorList>
            <consortium name="Ensembl"/>
        </authorList>
    </citation>
    <scope>IDENTIFICATION</scope>
</reference>
<dbReference type="GO" id="GO:0045109">
    <property type="term" value="P:intermediate filament organization"/>
    <property type="evidence" value="ECO:0007669"/>
    <property type="project" value="TreeGrafter"/>
</dbReference>
<keyword evidence="3 6" id="KW-0175">Coiled coil</keyword>
<dbReference type="InterPro" id="IPR003054">
    <property type="entry name" value="Keratin_II"/>
</dbReference>
<gene>
    <name evidence="9" type="primary">LOC106835318</name>
</gene>
<dbReference type="GO" id="GO:0030280">
    <property type="term" value="F:structural constituent of skin epidermis"/>
    <property type="evidence" value="ECO:0007669"/>
    <property type="project" value="TreeGrafter"/>
</dbReference>